<protein>
    <submittedName>
        <fullName evidence="2">Uncharacterized protein</fullName>
    </submittedName>
</protein>
<gene>
    <name evidence="2" type="ORF">E8P82_12935</name>
</gene>
<dbReference type="RefSeq" id="WP_136455468.1">
    <property type="nucleotide sequence ID" value="NZ_SSWH01000013.1"/>
</dbReference>
<evidence type="ECO:0000313" key="3">
    <source>
        <dbReference type="Proteomes" id="UP000305233"/>
    </source>
</evidence>
<keyword evidence="3" id="KW-1185">Reference proteome</keyword>
<dbReference type="EMBL" id="SSWH01000013">
    <property type="protein sequence ID" value="THJ65032.1"/>
    <property type="molecule type" value="Genomic_DNA"/>
</dbReference>
<feature type="region of interest" description="Disordered" evidence="1">
    <location>
        <begin position="63"/>
        <end position="91"/>
    </location>
</feature>
<feature type="compositionally biased region" description="Low complexity" evidence="1">
    <location>
        <begin position="66"/>
        <end position="86"/>
    </location>
</feature>
<organism evidence="2 3">
    <name type="scientific">Arthrobacter echini</name>
    <dbReference type="NCBI Taxonomy" id="1529066"/>
    <lineage>
        <taxon>Bacteria</taxon>
        <taxon>Bacillati</taxon>
        <taxon>Actinomycetota</taxon>
        <taxon>Actinomycetes</taxon>
        <taxon>Micrococcales</taxon>
        <taxon>Micrococcaceae</taxon>
        <taxon>Arthrobacter</taxon>
    </lineage>
</organism>
<sequence length="425" mass="42509">MPQQLFHLEGPDLKDLKAQAAARYGPRALIVSAELVTVGGINGMFGRKHYEIVVEVPERDDGAVDPGATAGAAGAAAPAGAATAAGSRPHGRRRAATAAGAIDVLLEQAELDEVRFASGTEVPSGPRESADEPASLVSTDSNLFAALMDNLTFATDGATAVPAGAEPAESGTPVLVPSAVLPAAAGAEAQPAGTTDHLGEESADPAALPRLAGPVVRVPAAGPPVPTALRAAGDLVVVIGSPAVSWDVVHSMAMVLGGGHPAALAVSGPPGRFPRDVRAIADRLDANAARAAGVDGGHAVFVALTSSDVVADGRFLLALRPDQVWLAVDAGRKEADTAAWVGAQARSMERAGLRPAGLAVVGSKETSTPETVLTLGLPVGWLDGRPAGAASDATSMMGAGAPSMADPARRPLGSGRRRAEPAGIE</sequence>
<feature type="region of interest" description="Disordered" evidence="1">
    <location>
        <begin position="390"/>
        <end position="425"/>
    </location>
</feature>
<evidence type="ECO:0000256" key="1">
    <source>
        <dbReference type="SAM" id="MobiDB-lite"/>
    </source>
</evidence>
<dbReference type="Proteomes" id="UP000305233">
    <property type="component" value="Unassembled WGS sequence"/>
</dbReference>
<reference evidence="2 3" key="1">
    <citation type="submission" date="2019-04" db="EMBL/GenBank/DDBJ databases">
        <authorList>
            <person name="Liu Q."/>
            <person name="Xin Y.-H."/>
        </authorList>
    </citation>
    <scope>NUCLEOTIDE SEQUENCE [LARGE SCALE GENOMIC DNA]</scope>
    <source>
        <strain evidence="2 3">AM23</strain>
    </source>
</reference>
<name>A0A4S5E180_9MICC</name>
<dbReference type="AlphaFoldDB" id="A0A4S5E180"/>
<accession>A0A4S5E180</accession>
<proteinExistence type="predicted"/>
<evidence type="ECO:0000313" key="2">
    <source>
        <dbReference type="EMBL" id="THJ65032.1"/>
    </source>
</evidence>
<dbReference type="OrthoDB" id="3700292at2"/>
<comment type="caution">
    <text evidence="2">The sequence shown here is derived from an EMBL/GenBank/DDBJ whole genome shotgun (WGS) entry which is preliminary data.</text>
</comment>